<evidence type="ECO:0000313" key="2">
    <source>
        <dbReference type="Proteomes" id="UP000014461"/>
    </source>
</evidence>
<gene>
    <name evidence="1" type="ORF">AALB_4295</name>
</gene>
<organism evidence="1 2">
    <name type="scientific">Agarivorans albus MKT 106</name>
    <dbReference type="NCBI Taxonomy" id="1331007"/>
    <lineage>
        <taxon>Bacteria</taxon>
        <taxon>Pseudomonadati</taxon>
        <taxon>Pseudomonadota</taxon>
        <taxon>Gammaproteobacteria</taxon>
        <taxon>Alteromonadales</taxon>
        <taxon>Alteromonadaceae</taxon>
        <taxon>Agarivorans</taxon>
    </lineage>
</organism>
<reference evidence="1" key="1">
    <citation type="journal article" date="2013" name="Genome Announc.">
        <title>Draft Genome Sequence of Agarivorans albus Strain MKT 106T, an Agarolytic Marine Bacterium.</title>
        <authorList>
            <person name="Yasuike M."/>
            <person name="Nakamura Y."/>
            <person name="Kai W."/>
            <person name="Fujiwara A."/>
            <person name="Fukui Y."/>
            <person name="Satomi M."/>
            <person name="Sano M."/>
        </authorList>
    </citation>
    <scope>NUCLEOTIDE SEQUENCE [LARGE SCALE GENOMIC DNA]</scope>
</reference>
<dbReference type="Proteomes" id="UP000014461">
    <property type="component" value="Unassembled WGS sequence"/>
</dbReference>
<dbReference type="Gene3D" id="2.30.30.400">
    <property type="entry name" value="Rof-like"/>
    <property type="match status" value="1"/>
</dbReference>
<evidence type="ECO:0000313" key="1">
    <source>
        <dbReference type="EMBL" id="GAD04215.1"/>
    </source>
</evidence>
<dbReference type="AlphaFoldDB" id="R9PSE2"/>
<proteinExistence type="predicted"/>
<protein>
    <submittedName>
        <fullName evidence="1">Uncharacterized protein</fullName>
    </submittedName>
</protein>
<dbReference type="SUPFAM" id="SSF101744">
    <property type="entry name" value="Rof/RNase P subunit-like"/>
    <property type="match status" value="1"/>
</dbReference>
<dbReference type="EMBL" id="BARX01000048">
    <property type="protein sequence ID" value="GAD04215.1"/>
    <property type="molecule type" value="Genomic_DNA"/>
</dbReference>
<dbReference type="InterPro" id="IPR038626">
    <property type="entry name" value="Rof-like_sf"/>
</dbReference>
<name>R9PSE2_AGAAL</name>
<sequence length="58" mass="6628">MRDDTVLEGIAVDTFTNQQKQECIKLQQEEGECLVLLDSLKQLKVLSDNPRFTLVDFA</sequence>
<accession>R9PSE2</accession>
<dbReference type="Pfam" id="PF07073">
    <property type="entry name" value="ROF"/>
    <property type="match status" value="1"/>
</dbReference>
<dbReference type="InterPro" id="IPR023534">
    <property type="entry name" value="Rof/RNase_P-like"/>
</dbReference>
<comment type="caution">
    <text evidence="1">The sequence shown here is derived from an EMBL/GenBank/DDBJ whole genome shotgun (WGS) entry which is preliminary data.</text>
</comment>
<dbReference type="InterPro" id="IPR009778">
    <property type="entry name" value="ROF"/>
</dbReference>
<keyword evidence="2" id="KW-1185">Reference proteome</keyword>